<evidence type="ECO:0000313" key="2">
    <source>
        <dbReference type="Proteomes" id="UP000248349"/>
    </source>
</evidence>
<reference evidence="1 2" key="1">
    <citation type="submission" date="2016-12" db="EMBL/GenBank/DDBJ databases">
        <title>The genomes of Aspergillus section Nigri reveals drivers in fungal speciation.</title>
        <authorList>
            <consortium name="DOE Joint Genome Institute"/>
            <person name="Vesth T.C."/>
            <person name="Nybo J."/>
            <person name="Theobald S."/>
            <person name="Brandl J."/>
            <person name="Frisvad J.C."/>
            <person name="Nielsen K.F."/>
            <person name="Lyhne E.K."/>
            <person name="Kogle M.E."/>
            <person name="Kuo A."/>
            <person name="Riley R."/>
            <person name="Clum A."/>
            <person name="Nolan M."/>
            <person name="Lipzen A."/>
            <person name="Salamov A."/>
            <person name="Henrissat B."/>
            <person name="Wiebenga A."/>
            <person name="De Vries R.P."/>
            <person name="Grigoriev I.V."/>
            <person name="Mortensen U.H."/>
            <person name="Andersen M.R."/>
            <person name="Baker S.E."/>
        </authorList>
    </citation>
    <scope>NUCLEOTIDE SEQUENCE [LARGE SCALE GENOMIC DNA]</scope>
    <source>
        <strain evidence="1 2">JOP 1030-1</strain>
    </source>
</reference>
<evidence type="ECO:0000313" key="1">
    <source>
        <dbReference type="EMBL" id="PYH48215.1"/>
    </source>
</evidence>
<dbReference type="Proteomes" id="UP000248349">
    <property type="component" value="Unassembled WGS sequence"/>
</dbReference>
<accession>A0A318ZNI9</accession>
<dbReference type="RefSeq" id="XP_025434197.1">
    <property type="nucleotide sequence ID" value="XM_025574343.1"/>
</dbReference>
<organism evidence="1 2">
    <name type="scientific">Aspergillus saccharolyticus JOP 1030-1</name>
    <dbReference type="NCBI Taxonomy" id="1450539"/>
    <lineage>
        <taxon>Eukaryota</taxon>
        <taxon>Fungi</taxon>
        <taxon>Dikarya</taxon>
        <taxon>Ascomycota</taxon>
        <taxon>Pezizomycotina</taxon>
        <taxon>Eurotiomycetes</taxon>
        <taxon>Eurotiomycetidae</taxon>
        <taxon>Eurotiales</taxon>
        <taxon>Aspergillaceae</taxon>
        <taxon>Aspergillus</taxon>
        <taxon>Aspergillus subgen. Circumdati</taxon>
    </lineage>
</organism>
<keyword evidence="2" id="KW-1185">Reference proteome</keyword>
<dbReference type="AlphaFoldDB" id="A0A318ZNI9"/>
<proteinExistence type="predicted"/>
<dbReference type="EMBL" id="KZ821222">
    <property type="protein sequence ID" value="PYH48215.1"/>
    <property type="molecule type" value="Genomic_DNA"/>
</dbReference>
<protein>
    <submittedName>
        <fullName evidence="1">Uncharacterized protein</fullName>
    </submittedName>
</protein>
<gene>
    <name evidence="1" type="ORF">BP01DRAFT_354062</name>
</gene>
<sequence length="63" mass="7033">MGLFSHSPSYLVEQISQVYGSPFVALLNAFWRWANRQALIFLLRMTVPPGSVSSPPPESFPPL</sequence>
<name>A0A318ZNI9_9EURO</name>
<dbReference type="GeneID" id="37075571"/>